<evidence type="ECO:0000313" key="3">
    <source>
        <dbReference type="EMBL" id="KAH6603582.1"/>
    </source>
</evidence>
<gene>
    <name evidence="3" type="ORF">Trco_008357</name>
</gene>
<dbReference type="Gene3D" id="3.40.50.720">
    <property type="entry name" value="NAD(P)-binding Rossmann-like Domain"/>
    <property type="match status" value="1"/>
</dbReference>
<keyword evidence="4" id="KW-1185">Reference proteome</keyword>
<keyword evidence="2" id="KW-0560">Oxidoreductase</keyword>
<dbReference type="OrthoDB" id="1933717at2759"/>
<sequence length="290" mass="30400">MEPPMPSATPTWRNDTYAAISPTRPELSASGKTVVITGAGTGIGRETAAAFAAAGAARIALLGRTEDSLRQTASALPSAVSSSVHVVDVTQEDVLAQVAGAIGTWDVLVLGAGHICAPTTIAASDFEEFWQCFEVTMFTNIKGTYASVHAFLPTANAVHASIVALTTGVATLPASQVPGLSAYMSAKLAQTKLIEFLAAEHPNLFAASVHPGMVETSIFTKSGASAESLPMDKVQLPAHFIVWLTSPEAAFLTGRSVWANWDVDELKKKTDSIQQSQVFTAGINGWPFTP</sequence>
<organism evidence="3 4">
    <name type="scientific">Trichoderma cornu-damae</name>
    <dbReference type="NCBI Taxonomy" id="654480"/>
    <lineage>
        <taxon>Eukaryota</taxon>
        <taxon>Fungi</taxon>
        <taxon>Dikarya</taxon>
        <taxon>Ascomycota</taxon>
        <taxon>Pezizomycotina</taxon>
        <taxon>Sordariomycetes</taxon>
        <taxon>Hypocreomycetidae</taxon>
        <taxon>Hypocreales</taxon>
        <taxon>Hypocreaceae</taxon>
        <taxon>Trichoderma</taxon>
    </lineage>
</organism>
<name>A0A9P8QJP2_9HYPO</name>
<reference evidence="3" key="1">
    <citation type="submission" date="2021-08" db="EMBL/GenBank/DDBJ databases">
        <title>Chromosome-Level Trichoderma cornu-damae using Hi-C Data.</title>
        <authorList>
            <person name="Kim C.S."/>
        </authorList>
    </citation>
    <scope>NUCLEOTIDE SEQUENCE</scope>
    <source>
        <strain evidence="3">KA19-0412C</strain>
    </source>
</reference>
<dbReference type="InterPro" id="IPR002347">
    <property type="entry name" value="SDR_fam"/>
</dbReference>
<evidence type="ECO:0000256" key="1">
    <source>
        <dbReference type="ARBA" id="ARBA00006484"/>
    </source>
</evidence>
<dbReference type="EMBL" id="JAIWOZ010000007">
    <property type="protein sequence ID" value="KAH6603582.1"/>
    <property type="molecule type" value="Genomic_DNA"/>
</dbReference>
<accession>A0A9P8QJP2</accession>
<evidence type="ECO:0000256" key="2">
    <source>
        <dbReference type="ARBA" id="ARBA00023002"/>
    </source>
</evidence>
<dbReference type="SUPFAM" id="SSF51735">
    <property type="entry name" value="NAD(P)-binding Rossmann-fold domains"/>
    <property type="match status" value="1"/>
</dbReference>
<dbReference type="InterPro" id="IPR036291">
    <property type="entry name" value="NAD(P)-bd_dom_sf"/>
</dbReference>
<dbReference type="PANTHER" id="PTHR44196:SF1">
    <property type="entry name" value="DEHYDROGENASE_REDUCTASE SDR FAMILY MEMBER 7B"/>
    <property type="match status" value="1"/>
</dbReference>
<dbReference type="PRINTS" id="PR00081">
    <property type="entry name" value="GDHRDH"/>
</dbReference>
<evidence type="ECO:0008006" key="5">
    <source>
        <dbReference type="Google" id="ProtNLM"/>
    </source>
</evidence>
<proteinExistence type="inferred from homology"/>
<dbReference type="GO" id="GO:0016020">
    <property type="term" value="C:membrane"/>
    <property type="evidence" value="ECO:0007669"/>
    <property type="project" value="TreeGrafter"/>
</dbReference>
<dbReference type="Pfam" id="PF00106">
    <property type="entry name" value="adh_short"/>
    <property type="match status" value="1"/>
</dbReference>
<dbReference type="GO" id="GO:0016491">
    <property type="term" value="F:oxidoreductase activity"/>
    <property type="evidence" value="ECO:0007669"/>
    <property type="project" value="UniProtKB-KW"/>
</dbReference>
<dbReference type="CDD" id="cd05233">
    <property type="entry name" value="SDR_c"/>
    <property type="match status" value="1"/>
</dbReference>
<protein>
    <recommendedName>
        <fullName evidence="5">Short chain dehydrogenase</fullName>
    </recommendedName>
</protein>
<comment type="caution">
    <text evidence="3">The sequence shown here is derived from an EMBL/GenBank/DDBJ whole genome shotgun (WGS) entry which is preliminary data.</text>
</comment>
<dbReference type="PANTHER" id="PTHR44196">
    <property type="entry name" value="DEHYDROGENASE/REDUCTASE SDR FAMILY MEMBER 7B"/>
    <property type="match status" value="1"/>
</dbReference>
<evidence type="ECO:0000313" key="4">
    <source>
        <dbReference type="Proteomes" id="UP000827724"/>
    </source>
</evidence>
<dbReference type="AlphaFoldDB" id="A0A9P8QJP2"/>
<dbReference type="Proteomes" id="UP000827724">
    <property type="component" value="Unassembled WGS sequence"/>
</dbReference>
<comment type="similarity">
    <text evidence="1">Belongs to the short-chain dehydrogenases/reductases (SDR) family.</text>
</comment>